<evidence type="ECO:0000313" key="2">
    <source>
        <dbReference type="EMBL" id="KAK8964885.1"/>
    </source>
</evidence>
<organism evidence="2 3">
    <name type="scientific">Platanthera guangdongensis</name>
    <dbReference type="NCBI Taxonomy" id="2320717"/>
    <lineage>
        <taxon>Eukaryota</taxon>
        <taxon>Viridiplantae</taxon>
        <taxon>Streptophyta</taxon>
        <taxon>Embryophyta</taxon>
        <taxon>Tracheophyta</taxon>
        <taxon>Spermatophyta</taxon>
        <taxon>Magnoliopsida</taxon>
        <taxon>Liliopsida</taxon>
        <taxon>Asparagales</taxon>
        <taxon>Orchidaceae</taxon>
        <taxon>Orchidoideae</taxon>
        <taxon>Orchideae</taxon>
        <taxon>Orchidinae</taxon>
        <taxon>Platanthera</taxon>
    </lineage>
</organism>
<proteinExistence type="predicted"/>
<accession>A0ABR2ML96</accession>
<evidence type="ECO:0000313" key="3">
    <source>
        <dbReference type="Proteomes" id="UP001412067"/>
    </source>
</evidence>
<sequence>MVCAWSHPSAQQGEVPVQEPTEDENTCHGIGLQVDLPLGRTCSGHPGGSDIHHYLQDGIHLKYFKLQLKLAYEQESEKIKRKFEALLQGAEREYSFSSSSFGQS</sequence>
<reference evidence="2 3" key="1">
    <citation type="journal article" date="2022" name="Nat. Plants">
        <title>Genomes of leafy and leafless Platanthera orchids illuminate the evolution of mycoheterotrophy.</title>
        <authorList>
            <person name="Li M.H."/>
            <person name="Liu K.W."/>
            <person name="Li Z."/>
            <person name="Lu H.C."/>
            <person name="Ye Q.L."/>
            <person name="Zhang D."/>
            <person name="Wang J.Y."/>
            <person name="Li Y.F."/>
            <person name="Zhong Z.M."/>
            <person name="Liu X."/>
            <person name="Yu X."/>
            <person name="Liu D.K."/>
            <person name="Tu X.D."/>
            <person name="Liu B."/>
            <person name="Hao Y."/>
            <person name="Liao X.Y."/>
            <person name="Jiang Y.T."/>
            <person name="Sun W.H."/>
            <person name="Chen J."/>
            <person name="Chen Y.Q."/>
            <person name="Ai Y."/>
            <person name="Zhai J.W."/>
            <person name="Wu S.S."/>
            <person name="Zhou Z."/>
            <person name="Hsiao Y.Y."/>
            <person name="Wu W.L."/>
            <person name="Chen Y.Y."/>
            <person name="Lin Y.F."/>
            <person name="Hsu J.L."/>
            <person name="Li C.Y."/>
            <person name="Wang Z.W."/>
            <person name="Zhao X."/>
            <person name="Zhong W.Y."/>
            <person name="Ma X.K."/>
            <person name="Ma L."/>
            <person name="Huang J."/>
            <person name="Chen G.Z."/>
            <person name="Huang M.Z."/>
            <person name="Huang L."/>
            <person name="Peng D.H."/>
            <person name="Luo Y.B."/>
            <person name="Zou S.Q."/>
            <person name="Chen S.P."/>
            <person name="Lan S."/>
            <person name="Tsai W.C."/>
            <person name="Van de Peer Y."/>
            <person name="Liu Z.J."/>
        </authorList>
    </citation>
    <scope>NUCLEOTIDE SEQUENCE [LARGE SCALE GENOMIC DNA]</scope>
    <source>
        <strain evidence="2">Lor288</strain>
    </source>
</reference>
<gene>
    <name evidence="2" type="ORF">KSP40_PGU003396</name>
</gene>
<name>A0ABR2ML96_9ASPA</name>
<dbReference type="EMBL" id="JBBWWR010000006">
    <property type="protein sequence ID" value="KAK8964885.1"/>
    <property type="molecule type" value="Genomic_DNA"/>
</dbReference>
<evidence type="ECO:0000256" key="1">
    <source>
        <dbReference type="SAM" id="MobiDB-lite"/>
    </source>
</evidence>
<keyword evidence="3" id="KW-1185">Reference proteome</keyword>
<feature type="region of interest" description="Disordered" evidence="1">
    <location>
        <begin position="1"/>
        <end position="24"/>
    </location>
</feature>
<comment type="caution">
    <text evidence="2">The sequence shown here is derived from an EMBL/GenBank/DDBJ whole genome shotgun (WGS) entry which is preliminary data.</text>
</comment>
<protein>
    <submittedName>
        <fullName evidence="2">Uncharacterized protein</fullName>
    </submittedName>
</protein>
<dbReference type="Proteomes" id="UP001412067">
    <property type="component" value="Unassembled WGS sequence"/>
</dbReference>